<protein>
    <recommendedName>
        <fullName evidence="2">DUF7330 domain-containing protein</fullName>
    </recommendedName>
</protein>
<gene>
    <name evidence="3" type="ORF">CPB83DRAFT_859951</name>
</gene>
<proteinExistence type="predicted"/>
<dbReference type="Proteomes" id="UP000807306">
    <property type="component" value="Unassembled WGS sequence"/>
</dbReference>
<feature type="region of interest" description="Disordered" evidence="1">
    <location>
        <begin position="115"/>
        <end position="139"/>
    </location>
</feature>
<dbReference type="AlphaFoldDB" id="A0A9P6JLE0"/>
<accession>A0A9P6JLE0</accession>
<dbReference type="Pfam" id="PF24016">
    <property type="entry name" value="DUF7330"/>
    <property type="match status" value="1"/>
</dbReference>
<reference evidence="3" key="1">
    <citation type="submission" date="2020-11" db="EMBL/GenBank/DDBJ databases">
        <authorList>
            <consortium name="DOE Joint Genome Institute"/>
            <person name="Ahrendt S."/>
            <person name="Riley R."/>
            <person name="Andreopoulos W."/>
            <person name="Labutti K."/>
            <person name="Pangilinan J."/>
            <person name="Ruiz-Duenas F.J."/>
            <person name="Barrasa J.M."/>
            <person name="Sanchez-Garcia M."/>
            <person name="Camarero S."/>
            <person name="Miyauchi S."/>
            <person name="Serrano A."/>
            <person name="Linde D."/>
            <person name="Babiker R."/>
            <person name="Drula E."/>
            <person name="Ayuso-Fernandez I."/>
            <person name="Pacheco R."/>
            <person name="Padilla G."/>
            <person name="Ferreira P."/>
            <person name="Barriuso J."/>
            <person name="Kellner H."/>
            <person name="Castanera R."/>
            <person name="Alfaro M."/>
            <person name="Ramirez L."/>
            <person name="Pisabarro A.G."/>
            <person name="Kuo A."/>
            <person name="Tritt A."/>
            <person name="Lipzen A."/>
            <person name="He G."/>
            <person name="Yan M."/>
            <person name="Ng V."/>
            <person name="Cullen D."/>
            <person name="Martin F."/>
            <person name="Rosso M.-N."/>
            <person name="Henrissat B."/>
            <person name="Hibbett D."/>
            <person name="Martinez A.T."/>
            <person name="Grigoriev I.V."/>
        </authorList>
    </citation>
    <scope>NUCLEOTIDE SEQUENCE</scope>
    <source>
        <strain evidence="3">CBS 506.95</strain>
    </source>
</reference>
<evidence type="ECO:0000313" key="4">
    <source>
        <dbReference type="Proteomes" id="UP000807306"/>
    </source>
</evidence>
<evidence type="ECO:0000313" key="3">
    <source>
        <dbReference type="EMBL" id="KAF9525212.1"/>
    </source>
</evidence>
<feature type="region of interest" description="Disordered" evidence="1">
    <location>
        <begin position="227"/>
        <end position="257"/>
    </location>
</feature>
<dbReference type="EMBL" id="MU157887">
    <property type="protein sequence ID" value="KAF9525212.1"/>
    <property type="molecule type" value="Genomic_DNA"/>
</dbReference>
<evidence type="ECO:0000259" key="2">
    <source>
        <dbReference type="Pfam" id="PF24016"/>
    </source>
</evidence>
<feature type="domain" description="DUF7330" evidence="2">
    <location>
        <begin position="84"/>
        <end position="214"/>
    </location>
</feature>
<feature type="compositionally biased region" description="Basic residues" evidence="1">
    <location>
        <begin position="239"/>
        <end position="249"/>
    </location>
</feature>
<comment type="caution">
    <text evidence="3">The sequence shown here is derived from an EMBL/GenBank/DDBJ whole genome shotgun (WGS) entry which is preliminary data.</text>
</comment>
<organism evidence="3 4">
    <name type="scientific">Crepidotus variabilis</name>
    <dbReference type="NCBI Taxonomy" id="179855"/>
    <lineage>
        <taxon>Eukaryota</taxon>
        <taxon>Fungi</taxon>
        <taxon>Dikarya</taxon>
        <taxon>Basidiomycota</taxon>
        <taxon>Agaricomycotina</taxon>
        <taxon>Agaricomycetes</taxon>
        <taxon>Agaricomycetidae</taxon>
        <taxon>Agaricales</taxon>
        <taxon>Agaricineae</taxon>
        <taxon>Crepidotaceae</taxon>
        <taxon>Crepidotus</taxon>
    </lineage>
</organism>
<feature type="compositionally biased region" description="Low complexity" evidence="1">
    <location>
        <begin position="365"/>
        <end position="375"/>
    </location>
</feature>
<evidence type="ECO:0000256" key="1">
    <source>
        <dbReference type="SAM" id="MobiDB-lite"/>
    </source>
</evidence>
<dbReference type="InterPro" id="IPR055754">
    <property type="entry name" value="DUF7330"/>
</dbReference>
<keyword evidence="4" id="KW-1185">Reference proteome</keyword>
<sequence length="519" mass="57477">MAEAFKLASPHYRRPSTFQEKLGKPSSTLPLCERSLMEKAFKEDSHSHSFSFARSPNTPLTPNFQPRHPTNFVSISRKFQGGNSHDNNITGSFLIDPRIRIPAGVLRAFDSDHSLRRRGSRPNALVGSKSTKSDDEKPNLFLSTKNGTIDVDVELVSSPVPLVSESSSKSITVLELNEERSLRPLGHCSAAHGENAGIAVRIGAPHPRPAFHLCINLRIELDSIESPLPSTPSQVSSKSGKKLLQRHRPRQEAEELVSSNNFPAITEDITIQTSSRVAQTEKQSSPIRVLLPQTYHGPVTVTSTTDFTSSSHALHPSATVCLSNSLKETTVLMSETTKTHGNGGQKRKMGYFIHSYSFNEDEDPSPQISQAASSPDHSEDGDDEQWIFVTPSVPTHRGRNAHMPQLQVIGETRSQHKGNPYCEWFGDRVDIRVEFTRPPSANGEAGLSLQNDAVHVIQPEVWLGYSDEEEQFTDQLRHLVDKCATTSCVETQDRHGRVNVEDSRKGVNFLRWLTLGCVS</sequence>
<feature type="region of interest" description="Disordered" evidence="1">
    <location>
        <begin position="359"/>
        <end position="383"/>
    </location>
</feature>
<dbReference type="OrthoDB" id="2593559at2759"/>
<name>A0A9P6JLE0_9AGAR</name>